<feature type="non-terminal residue" evidence="1">
    <location>
        <position position="1"/>
    </location>
</feature>
<feature type="non-terminal residue" evidence="1">
    <location>
        <position position="73"/>
    </location>
</feature>
<proteinExistence type="predicted"/>
<reference evidence="1" key="1">
    <citation type="submission" date="2014-12" db="EMBL/GenBank/DDBJ databases">
        <title>Insight into the proteome of Arion vulgaris.</title>
        <authorList>
            <person name="Aradska J."/>
            <person name="Bulat T."/>
            <person name="Smidak R."/>
            <person name="Sarate P."/>
            <person name="Gangsoo J."/>
            <person name="Sialana F."/>
            <person name="Bilban M."/>
            <person name="Lubec G."/>
        </authorList>
    </citation>
    <scope>NUCLEOTIDE SEQUENCE</scope>
    <source>
        <tissue evidence="1">Skin</tissue>
    </source>
</reference>
<gene>
    <name evidence="1" type="primary">ORF212582</name>
</gene>
<organism evidence="1">
    <name type="scientific">Arion vulgaris</name>
    <dbReference type="NCBI Taxonomy" id="1028688"/>
    <lineage>
        <taxon>Eukaryota</taxon>
        <taxon>Metazoa</taxon>
        <taxon>Spiralia</taxon>
        <taxon>Lophotrochozoa</taxon>
        <taxon>Mollusca</taxon>
        <taxon>Gastropoda</taxon>
        <taxon>Heterobranchia</taxon>
        <taxon>Euthyneura</taxon>
        <taxon>Panpulmonata</taxon>
        <taxon>Eupulmonata</taxon>
        <taxon>Stylommatophora</taxon>
        <taxon>Helicina</taxon>
        <taxon>Arionoidea</taxon>
        <taxon>Arionidae</taxon>
        <taxon>Arion</taxon>
    </lineage>
</organism>
<dbReference type="AlphaFoldDB" id="A0A0B7BTP4"/>
<sequence length="73" mass="8442">SSDLRDQDDLGEMHHQICAQALYQHSSGTRWCPGRKFFDDRDILQLHIMTNQCHPLDARHQLFISMMVSSKSG</sequence>
<protein>
    <submittedName>
        <fullName evidence="1">Uncharacterized protein</fullName>
    </submittedName>
</protein>
<name>A0A0B7BTP4_9EUPU</name>
<evidence type="ECO:0000313" key="1">
    <source>
        <dbReference type="EMBL" id="CEK96574.1"/>
    </source>
</evidence>
<dbReference type="EMBL" id="HACG01049709">
    <property type="protein sequence ID" value="CEK96574.1"/>
    <property type="molecule type" value="Transcribed_RNA"/>
</dbReference>
<accession>A0A0B7BTP4</accession>